<dbReference type="InterPro" id="IPR036518">
    <property type="entry name" value="CobE/GbiG_C_sf"/>
</dbReference>
<evidence type="ECO:0000256" key="2">
    <source>
        <dbReference type="ARBA" id="ARBA00023239"/>
    </source>
</evidence>
<dbReference type="SUPFAM" id="SSF159664">
    <property type="entry name" value="CobE/GbiG C-terminal domain-like"/>
    <property type="match status" value="1"/>
</dbReference>
<dbReference type="Proteomes" id="UP001550853">
    <property type="component" value="Unassembled WGS sequence"/>
</dbReference>
<name>A0ABV2Z7I0_9ACTN</name>
<dbReference type="SUPFAM" id="SSF53800">
    <property type="entry name" value="Chelatase"/>
    <property type="match status" value="2"/>
</dbReference>
<reference evidence="4 5" key="1">
    <citation type="submission" date="2024-06" db="EMBL/GenBank/DDBJ databases">
        <title>The Natural Products Discovery Center: Release of the First 8490 Sequenced Strains for Exploring Actinobacteria Biosynthetic Diversity.</title>
        <authorList>
            <person name="Kalkreuter E."/>
            <person name="Kautsar S.A."/>
            <person name="Yang D."/>
            <person name="Bader C.D."/>
            <person name="Teijaro C.N."/>
            <person name="Fluegel L."/>
            <person name="Davis C.M."/>
            <person name="Simpson J.R."/>
            <person name="Lauterbach L."/>
            <person name="Steele A.D."/>
            <person name="Gui C."/>
            <person name="Meng S."/>
            <person name="Li G."/>
            <person name="Viehrig K."/>
            <person name="Ye F."/>
            <person name="Su P."/>
            <person name="Kiefer A.F."/>
            <person name="Nichols A."/>
            <person name="Cepeda A.J."/>
            <person name="Yan W."/>
            <person name="Fan B."/>
            <person name="Jiang Y."/>
            <person name="Adhikari A."/>
            <person name="Zheng C.-J."/>
            <person name="Schuster L."/>
            <person name="Cowan T.M."/>
            <person name="Smanski M.J."/>
            <person name="Chevrette M.G."/>
            <person name="De Carvalho L.P.S."/>
            <person name="Shen B."/>
        </authorList>
    </citation>
    <scope>NUCLEOTIDE SEQUENCE [LARGE SCALE GENOMIC DNA]</scope>
    <source>
        <strain evidence="4 5">NPDC033039</strain>
    </source>
</reference>
<feature type="domain" description="CobE/GbiG C-terminal" evidence="3">
    <location>
        <begin position="5"/>
        <end position="126"/>
    </location>
</feature>
<keyword evidence="1" id="KW-0479">Metal-binding</keyword>
<organism evidence="4 5">
    <name type="scientific">Streptomyces catenulae</name>
    <dbReference type="NCBI Taxonomy" id="66875"/>
    <lineage>
        <taxon>Bacteria</taxon>
        <taxon>Bacillati</taxon>
        <taxon>Actinomycetota</taxon>
        <taxon>Actinomycetes</taxon>
        <taxon>Kitasatosporales</taxon>
        <taxon>Streptomycetaceae</taxon>
        <taxon>Streptomyces</taxon>
    </lineage>
</organism>
<evidence type="ECO:0000259" key="3">
    <source>
        <dbReference type="Pfam" id="PF01890"/>
    </source>
</evidence>
<evidence type="ECO:0000256" key="1">
    <source>
        <dbReference type="ARBA" id="ARBA00022723"/>
    </source>
</evidence>
<dbReference type="InterPro" id="IPR002762">
    <property type="entry name" value="CbiX-like"/>
</dbReference>
<evidence type="ECO:0000313" key="4">
    <source>
        <dbReference type="EMBL" id="MEU3713964.1"/>
    </source>
</evidence>
<dbReference type="InterPro" id="IPR050963">
    <property type="entry name" value="Sirohydro_Cobaltochel/CbiX"/>
</dbReference>
<protein>
    <submittedName>
        <fullName evidence="4">Cobalamin biosynthesis protein</fullName>
    </submittedName>
</protein>
<dbReference type="Gene3D" id="3.40.50.1400">
    <property type="match status" value="2"/>
</dbReference>
<keyword evidence="5" id="KW-1185">Reference proteome</keyword>
<dbReference type="Pfam" id="PF01903">
    <property type="entry name" value="CbiX"/>
    <property type="match status" value="1"/>
</dbReference>
<dbReference type="Gene3D" id="3.30.420.180">
    <property type="entry name" value="CobE/GbiG C-terminal domain"/>
    <property type="match status" value="1"/>
</dbReference>
<dbReference type="InterPro" id="IPR002750">
    <property type="entry name" value="CobE/GbiG_C"/>
</dbReference>
<keyword evidence="2" id="KW-0456">Lyase</keyword>
<dbReference type="RefSeq" id="WP_078653945.1">
    <property type="nucleotide sequence ID" value="NZ_JBEZVI010000032.1"/>
</dbReference>
<evidence type="ECO:0000313" key="5">
    <source>
        <dbReference type="Proteomes" id="UP001550853"/>
    </source>
</evidence>
<dbReference type="Pfam" id="PF01890">
    <property type="entry name" value="CbiG_C"/>
    <property type="match status" value="1"/>
</dbReference>
<dbReference type="PANTHER" id="PTHR33542:SF3">
    <property type="entry name" value="SIROHYDROCHLORIN FERROCHELATASE, CHLOROPLASTIC"/>
    <property type="match status" value="1"/>
</dbReference>
<dbReference type="EMBL" id="JBEZVI010000032">
    <property type="protein sequence ID" value="MEU3713964.1"/>
    <property type="molecule type" value="Genomic_DNA"/>
</dbReference>
<accession>A0ABV2Z7I0</accession>
<gene>
    <name evidence="4" type="ORF">AB0E61_28170</name>
</gene>
<proteinExistence type="predicted"/>
<dbReference type="CDD" id="cd03414">
    <property type="entry name" value="CbiX_SirB_C"/>
    <property type="match status" value="1"/>
</dbReference>
<comment type="caution">
    <text evidence="4">The sequence shown here is derived from an EMBL/GenBank/DDBJ whole genome shotgun (WGS) entry which is preliminary data.</text>
</comment>
<sequence length="438" mass="44028">MTAVHVGVGARRGVPADEVVALVRATLAESGGTVVALATVEAKAAEPGLVGAARRLGVALHTFSARELAAVRVPGGGSAVVREAVGTPSVAEAAALLAAGPGAQLLVGKRKSAPPGRPSRATCAVASATGHHGTARARPSVIVVPPPSGPATARPRRCTAPQGDLVTTPPALLIAGHGDRDDGGAQALRALLAAVAECCPEVPAAAGFTGRAPSALPLAEAVDDLAARGATEIVTVPLISEGPARRGPAAELTAATARHAGLSFVRGQAPDGHPLLLGAWERQLDAALGGGGARRPRDRARTTVLLVGGGSGDPYANAEVARAARLLWEGRGLAGVETAFLSYAAPDVPAGLERCRVLGAAVPGPDAPGRIVVLPCFPLPGEEHERLRLQTEGWSAAHPESEVACAEPVGAAPEVADAVVARYREAVRAAEDHRVAVR</sequence>
<dbReference type="PANTHER" id="PTHR33542">
    <property type="entry name" value="SIROHYDROCHLORIN FERROCHELATASE, CHLOROPLASTIC"/>
    <property type="match status" value="1"/>
</dbReference>